<accession>A0A4D6XFD5</accession>
<evidence type="ECO:0000313" key="2">
    <source>
        <dbReference type="Proteomes" id="UP000298551"/>
    </source>
</evidence>
<protein>
    <submittedName>
        <fullName evidence="1">Uncharacterized protein</fullName>
    </submittedName>
</protein>
<organism evidence="1 2">
    <name type="scientific">Pseudomonas putida</name>
    <name type="common">Arthrobacter siderocapsulatus</name>
    <dbReference type="NCBI Taxonomy" id="303"/>
    <lineage>
        <taxon>Bacteria</taxon>
        <taxon>Pseudomonadati</taxon>
        <taxon>Pseudomonadota</taxon>
        <taxon>Gammaproteobacteria</taxon>
        <taxon>Pseudomonadales</taxon>
        <taxon>Pseudomonadaceae</taxon>
        <taxon>Pseudomonas</taxon>
    </lineage>
</organism>
<dbReference type="Proteomes" id="UP000298551">
    <property type="component" value="Chromosome"/>
</dbReference>
<evidence type="ECO:0000313" key="1">
    <source>
        <dbReference type="EMBL" id="QCI13540.1"/>
    </source>
</evidence>
<reference evidence="2" key="1">
    <citation type="submission" date="2019-04" db="EMBL/GenBank/DDBJ databases">
        <title>Genome sequence of Pseudomonas putida 1290, an auxin catabolizing strain.</title>
        <authorList>
            <person name="Laird T.S."/>
            <person name="Leveau J.H.J."/>
        </authorList>
    </citation>
    <scope>NUCLEOTIDE SEQUENCE [LARGE SCALE GENOMIC DNA]</scope>
    <source>
        <strain evidence="2">1290</strain>
    </source>
</reference>
<proteinExistence type="predicted"/>
<dbReference type="RefSeq" id="WP_136915659.1">
    <property type="nucleotide sequence ID" value="NZ_CP039371.1"/>
</dbReference>
<dbReference type="EMBL" id="CP039371">
    <property type="protein sequence ID" value="QCI13540.1"/>
    <property type="molecule type" value="Genomic_DNA"/>
</dbReference>
<sequence length="61" mass="7165">MEVDKSELLLRINGLMKAGEHDKAKRLISILHELIRKEMEEDEFHQTLTLDRVGKKAYKSE</sequence>
<gene>
    <name evidence="1" type="ORF">E6B08_20245</name>
</gene>
<dbReference type="AlphaFoldDB" id="A0A4D6XFD5"/>
<name>A0A4D6XFD5_PSEPU</name>